<name>A0ABW5FJK0_9PSEU</name>
<feature type="signal peptide" evidence="4">
    <location>
        <begin position="1"/>
        <end position="26"/>
    </location>
</feature>
<keyword evidence="7" id="KW-1185">Reference proteome</keyword>
<dbReference type="Gene3D" id="3.40.190.10">
    <property type="entry name" value="Periplasmic binding protein-like II"/>
    <property type="match status" value="1"/>
</dbReference>
<dbReference type="SUPFAM" id="SSF53850">
    <property type="entry name" value="Periplasmic binding protein-like II"/>
    <property type="match status" value="1"/>
</dbReference>
<evidence type="ECO:0000256" key="1">
    <source>
        <dbReference type="ARBA" id="ARBA00005695"/>
    </source>
</evidence>
<gene>
    <name evidence="6" type="ORF">ACFSXZ_02485</name>
</gene>
<feature type="domain" description="Solute-binding protein family 5" evidence="5">
    <location>
        <begin position="80"/>
        <end position="432"/>
    </location>
</feature>
<dbReference type="InterPro" id="IPR000914">
    <property type="entry name" value="SBP_5_dom"/>
</dbReference>
<evidence type="ECO:0000313" key="6">
    <source>
        <dbReference type="EMBL" id="MFD2415188.1"/>
    </source>
</evidence>
<proteinExistence type="inferred from homology"/>
<dbReference type="PANTHER" id="PTHR30290">
    <property type="entry name" value="PERIPLASMIC BINDING COMPONENT OF ABC TRANSPORTER"/>
    <property type="match status" value="1"/>
</dbReference>
<protein>
    <submittedName>
        <fullName evidence="6">ABC transporter substrate-binding protein</fullName>
    </submittedName>
</protein>
<dbReference type="InterPro" id="IPR030678">
    <property type="entry name" value="Peptide/Ni-bd"/>
</dbReference>
<evidence type="ECO:0000256" key="2">
    <source>
        <dbReference type="ARBA" id="ARBA00022448"/>
    </source>
</evidence>
<dbReference type="Proteomes" id="UP001597417">
    <property type="component" value="Unassembled WGS sequence"/>
</dbReference>
<evidence type="ECO:0000259" key="5">
    <source>
        <dbReference type="Pfam" id="PF00496"/>
    </source>
</evidence>
<dbReference type="PROSITE" id="PS51257">
    <property type="entry name" value="PROKAR_LIPOPROTEIN"/>
    <property type="match status" value="1"/>
</dbReference>
<keyword evidence="3 4" id="KW-0732">Signal</keyword>
<evidence type="ECO:0000256" key="3">
    <source>
        <dbReference type="ARBA" id="ARBA00022729"/>
    </source>
</evidence>
<sequence length="514" mass="54743">MPSRYRTSRRTLAAALLTVVPLVLTACGGSSQEGASSAKNELRFGGTVISTLDPYLTGAYQQQFTTPLYESLLGRDAAGELIPGLATEWKLSPDGKTFDVTLHSGVKFQDGAPLTADAVKKSIERGKTLKGSQVATPLKVVDSVEAVDDTHARFHLSGPPGAIGNILASEAGMIISPNALNNPDLGSKPDGTGAYTLKSKTDAELVYTAWDGYWNKAAVKNSGLHYFQQQDSTTRFRGLASGQLDLMGADGNQVAQAKSQGMAVYQGESTNLVGLLLNPKAVPQFGNPLVRQAIMRALDRKAISDNSALAGACTPTVQPFPAGYWAHVNALDNDPSMNLDIAAAKDLLTQAGYPNGFSFKLTTTAFSAFKALVEIVQAELKQIGLDVKIEILDTNTFITTRAQGKLDAGLTQYATGRPDPSAFLRDYYMPGGVYNYANVEYPGAADLLAKSLASTDTKVRSGPTQDFVSLVTKAGPTLLPMCSLKQTYLATTKVSGFNTTLLQEYDWRGISVSN</sequence>
<comment type="caution">
    <text evidence="6">The sequence shown here is derived from an EMBL/GenBank/DDBJ whole genome shotgun (WGS) entry which is preliminary data.</text>
</comment>
<dbReference type="PANTHER" id="PTHR30290:SF9">
    <property type="entry name" value="OLIGOPEPTIDE-BINDING PROTEIN APPA"/>
    <property type="match status" value="1"/>
</dbReference>
<evidence type="ECO:0000313" key="7">
    <source>
        <dbReference type="Proteomes" id="UP001597417"/>
    </source>
</evidence>
<dbReference type="EMBL" id="JBHUKR010000004">
    <property type="protein sequence ID" value="MFD2415188.1"/>
    <property type="molecule type" value="Genomic_DNA"/>
</dbReference>
<accession>A0ABW5FJK0</accession>
<dbReference type="Pfam" id="PF00496">
    <property type="entry name" value="SBP_bac_5"/>
    <property type="match status" value="1"/>
</dbReference>
<organism evidence="6 7">
    <name type="scientific">Amycolatopsis pigmentata</name>
    <dbReference type="NCBI Taxonomy" id="450801"/>
    <lineage>
        <taxon>Bacteria</taxon>
        <taxon>Bacillati</taxon>
        <taxon>Actinomycetota</taxon>
        <taxon>Actinomycetes</taxon>
        <taxon>Pseudonocardiales</taxon>
        <taxon>Pseudonocardiaceae</taxon>
        <taxon>Amycolatopsis</taxon>
    </lineage>
</organism>
<dbReference type="Gene3D" id="3.10.105.10">
    <property type="entry name" value="Dipeptide-binding Protein, Domain 3"/>
    <property type="match status" value="1"/>
</dbReference>
<evidence type="ECO:0000256" key="4">
    <source>
        <dbReference type="SAM" id="SignalP"/>
    </source>
</evidence>
<dbReference type="PIRSF" id="PIRSF002741">
    <property type="entry name" value="MppA"/>
    <property type="match status" value="1"/>
</dbReference>
<feature type="chain" id="PRO_5047187684" evidence="4">
    <location>
        <begin position="27"/>
        <end position="514"/>
    </location>
</feature>
<keyword evidence="2" id="KW-0813">Transport</keyword>
<reference evidence="7" key="1">
    <citation type="journal article" date="2019" name="Int. J. Syst. Evol. Microbiol.">
        <title>The Global Catalogue of Microorganisms (GCM) 10K type strain sequencing project: providing services to taxonomists for standard genome sequencing and annotation.</title>
        <authorList>
            <consortium name="The Broad Institute Genomics Platform"/>
            <consortium name="The Broad Institute Genome Sequencing Center for Infectious Disease"/>
            <person name="Wu L."/>
            <person name="Ma J."/>
        </authorList>
    </citation>
    <scope>NUCLEOTIDE SEQUENCE [LARGE SCALE GENOMIC DNA]</scope>
    <source>
        <strain evidence="7">CGMCC 4.7645</strain>
    </source>
</reference>
<comment type="similarity">
    <text evidence="1">Belongs to the bacterial solute-binding protein 5 family.</text>
</comment>
<dbReference type="InterPro" id="IPR039424">
    <property type="entry name" value="SBP_5"/>
</dbReference>
<dbReference type="RefSeq" id="WP_378260765.1">
    <property type="nucleotide sequence ID" value="NZ_JBHUKR010000004.1"/>
</dbReference>